<protein>
    <submittedName>
        <fullName evidence="11">Phosphoethanolamine transferase eptA</fullName>
        <ecNumber evidence="11">2.7.-.-</ecNumber>
    </submittedName>
</protein>
<comment type="subcellular location">
    <subcellularLocation>
        <location evidence="1">Cell inner membrane</location>
        <topology evidence="1">Multi-pass membrane protein</topology>
    </subcellularLocation>
</comment>
<feature type="transmembrane region" description="Helical" evidence="8">
    <location>
        <begin position="12"/>
        <end position="31"/>
    </location>
</feature>
<evidence type="ECO:0000256" key="1">
    <source>
        <dbReference type="ARBA" id="ARBA00004429"/>
    </source>
</evidence>
<keyword evidence="5 8" id="KW-0812">Transmembrane</keyword>
<dbReference type="NCBIfam" id="NF028537">
    <property type="entry name" value="P_eth_NH2_trans"/>
    <property type="match status" value="1"/>
</dbReference>
<proteinExistence type="predicted"/>
<dbReference type="InterPro" id="IPR012549">
    <property type="entry name" value="EptA-like_N"/>
</dbReference>
<feature type="domain" description="Sulfatase N-terminal" evidence="9">
    <location>
        <begin position="227"/>
        <end position="494"/>
    </location>
</feature>
<feature type="domain" description="Phosphoethanolamine transferase N-terminal" evidence="10">
    <location>
        <begin position="61"/>
        <end position="204"/>
    </location>
</feature>
<dbReference type="Pfam" id="PF08019">
    <property type="entry name" value="EptA_B_N"/>
    <property type="match status" value="1"/>
</dbReference>
<reference evidence="11 12" key="1">
    <citation type="submission" date="2018-06" db="EMBL/GenBank/DDBJ databases">
        <authorList>
            <consortium name="Pathogen Informatics"/>
            <person name="Doyle S."/>
        </authorList>
    </citation>
    <scope>NUCLEOTIDE SEQUENCE [LARGE SCALE GENOMIC DNA]</scope>
    <source>
        <strain evidence="11 12">NCTC11661</strain>
    </source>
</reference>
<evidence type="ECO:0000256" key="5">
    <source>
        <dbReference type="ARBA" id="ARBA00022692"/>
    </source>
</evidence>
<evidence type="ECO:0000256" key="3">
    <source>
        <dbReference type="ARBA" id="ARBA00022519"/>
    </source>
</evidence>
<dbReference type="SUPFAM" id="SSF53649">
    <property type="entry name" value="Alkaline phosphatase-like"/>
    <property type="match status" value="1"/>
</dbReference>
<dbReference type="InterPro" id="IPR017850">
    <property type="entry name" value="Alkaline_phosphatase_core_sf"/>
</dbReference>
<dbReference type="InterPro" id="IPR040423">
    <property type="entry name" value="PEA_transferase"/>
</dbReference>
<dbReference type="InterPro" id="IPR000917">
    <property type="entry name" value="Sulfatase_N"/>
</dbReference>
<dbReference type="Proteomes" id="UP000255515">
    <property type="component" value="Unassembled WGS sequence"/>
</dbReference>
<dbReference type="RefSeq" id="WP_002689052.1">
    <property type="nucleotide sequence ID" value="NZ_UFTJ01000002.1"/>
</dbReference>
<feature type="transmembrane region" description="Helical" evidence="8">
    <location>
        <begin position="119"/>
        <end position="140"/>
    </location>
</feature>
<accession>A0A376C0U4</accession>
<dbReference type="AlphaFoldDB" id="A0A376C0U4"/>
<keyword evidence="3" id="KW-0997">Cell inner membrane</keyword>
<evidence type="ECO:0000256" key="4">
    <source>
        <dbReference type="ARBA" id="ARBA00022679"/>
    </source>
</evidence>
<feature type="transmembrane region" description="Helical" evidence="8">
    <location>
        <begin position="77"/>
        <end position="99"/>
    </location>
</feature>
<keyword evidence="2" id="KW-1003">Cell membrane</keyword>
<keyword evidence="6 8" id="KW-1133">Transmembrane helix</keyword>
<organism evidence="11 12">
    <name type="scientific">Bergeyella zoohelcum</name>
    <dbReference type="NCBI Taxonomy" id="1015"/>
    <lineage>
        <taxon>Bacteria</taxon>
        <taxon>Pseudomonadati</taxon>
        <taxon>Bacteroidota</taxon>
        <taxon>Flavobacteriia</taxon>
        <taxon>Flavobacteriales</taxon>
        <taxon>Weeksellaceae</taxon>
        <taxon>Bergeyella</taxon>
    </lineage>
</organism>
<evidence type="ECO:0000256" key="7">
    <source>
        <dbReference type="ARBA" id="ARBA00023136"/>
    </source>
</evidence>
<evidence type="ECO:0000256" key="6">
    <source>
        <dbReference type="ARBA" id="ARBA00022989"/>
    </source>
</evidence>
<dbReference type="GO" id="GO:0016776">
    <property type="term" value="F:phosphotransferase activity, phosphate group as acceptor"/>
    <property type="evidence" value="ECO:0007669"/>
    <property type="project" value="TreeGrafter"/>
</dbReference>
<name>A0A376C0U4_9FLAO</name>
<evidence type="ECO:0000313" key="12">
    <source>
        <dbReference type="Proteomes" id="UP000255515"/>
    </source>
</evidence>
<dbReference type="EC" id="2.7.-.-" evidence="11"/>
<evidence type="ECO:0000259" key="10">
    <source>
        <dbReference type="Pfam" id="PF08019"/>
    </source>
</evidence>
<keyword evidence="4 11" id="KW-0808">Transferase</keyword>
<dbReference type="CDD" id="cd16017">
    <property type="entry name" value="LptA"/>
    <property type="match status" value="1"/>
</dbReference>
<dbReference type="Gene3D" id="3.40.720.10">
    <property type="entry name" value="Alkaline Phosphatase, subunit A"/>
    <property type="match status" value="1"/>
</dbReference>
<evidence type="ECO:0000256" key="2">
    <source>
        <dbReference type="ARBA" id="ARBA00022475"/>
    </source>
</evidence>
<evidence type="ECO:0000313" key="11">
    <source>
        <dbReference type="EMBL" id="SSZ55682.1"/>
    </source>
</evidence>
<feature type="transmembrane region" description="Helical" evidence="8">
    <location>
        <begin position="43"/>
        <end position="70"/>
    </location>
</feature>
<dbReference type="PANTHER" id="PTHR30443">
    <property type="entry name" value="INNER MEMBRANE PROTEIN"/>
    <property type="match status" value="1"/>
</dbReference>
<sequence length="509" mass="58035">MLTKWTGRLPLNKFILIISIMNFLFFHYGFFDFVLKNIDYTSFLGLLMVISLLILMVLANFFAFYLVLFLTRFVGKILLSVTFILSAVSVYFINTYGVIVDESMIGNVFNTNYDESSSYFSIKWMLYVLLMGIFPSVFIFKTKIDYPRPKRFFKTLGVTFLPILLIVALNAKNILWIDNHSKYLGGLAMPWAYSVNTALYFTHKAQENRTEIPLPDAQIADDEKSVMVLVIGESARSQNFSLYGYSKNTNPLLSQVQGLRHFPATSCATYTTAGVQCILSHENSGELYEILPNYLHRSGVNVIWRTTNTGEPPVKIEKYQNGDVLKQKCQGEACDYDEILLTQLREEILHSDKKKTLIILHTSTSHGPQYSKKYPASFQKFSPVCNSVELGNCAQEELINAYDNTIVYTDYLLHKIITELQSLEGYTSSMIFVSDHGESLGEKNLYMHGLPMTLAPKEQYEIPFIVWTSEGAKPIISTTPLTQNHVFHSVLDFLSIRSAVFKKEMSVYK</sequence>
<dbReference type="GO" id="GO:0009244">
    <property type="term" value="P:lipopolysaccharide core region biosynthetic process"/>
    <property type="evidence" value="ECO:0007669"/>
    <property type="project" value="TreeGrafter"/>
</dbReference>
<evidence type="ECO:0000259" key="9">
    <source>
        <dbReference type="Pfam" id="PF00884"/>
    </source>
</evidence>
<dbReference type="GO" id="GO:0005886">
    <property type="term" value="C:plasma membrane"/>
    <property type="evidence" value="ECO:0007669"/>
    <property type="project" value="UniProtKB-SubCell"/>
</dbReference>
<dbReference type="NCBIfam" id="NF007160">
    <property type="entry name" value="PRK09598.1"/>
    <property type="match status" value="1"/>
</dbReference>
<keyword evidence="7 8" id="KW-0472">Membrane</keyword>
<evidence type="ECO:0000256" key="8">
    <source>
        <dbReference type="SAM" id="Phobius"/>
    </source>
</evidence>
<gene>
    <name evidence="11" type="primary">eptA</name>
    <name evidence="11" type="ORF">NCTC11661_01078</name>
</gene>
<dbReference type="Pfam" id="PF00884">
    <property type="entry name" value="Sulfatase"/>
    <property type="match status" value="1"/>
</dbReference>
<dbReference type="InterPro" id="IPR058130">
    <property type="entry name" value="PEA_transf_C"/>
</dbReference>
<feature type="transmembrane region" description="Helical" evidence="8">
    <location>
        <begin position="152"/>
        <end position="171"/>
    </location>
</feature>
<dbReference type="EMBL" id="UFTJ01000002">
    <property type="protein sequence ID" value="SSZ55682.1"/>
    <property type="molecule type" value="Genomic_DNA"/>
</dbReference>
<dbReference type="PANTHER" id="PTHR30443:SF0">
    <property type="entry name" value="PHOSPHOETHANOLAMINE TRANSFERASE EPTA"/>
    <property type="match status" value="1"/>
</dbReference>